<dbReference type="EMBL" id="NBXA01000014">
    <property type="protein sequence ID" value="RFA14257.1"/>
    <property type="molecule type" value="Genomic_DNA"/>
</dbReference>
<dbReference type="Gene3D" id="1.10.260.40">
    <property type="entry name" value="lambda repressor-like DNA-binding domains"/>
    <property type="match status" value="1"/>
</dbReference>
<dbReference type="CDD" id="cd06267">
    <property type="entry name" value="PBP1_LacI_sugar_binding-like"/>
    <property type="match status" value="1"/>
</dbReference>
<comment type="caution">
    <text evidence="5">The sequence shown here is derived from an EMBL/GenBank/DDBJ whole genome shotgun (WGS) entry which is preliminary data.</text>
</comment>
<organism evidence="5 6">
    <name type="scientific">Subtercola boreus</name>
    <dbReference type="NCBI Taxonomy" id="120213"/>
    <lineage>
        <taxon>Bacteria</taxon>
        <taxon>Bacillati</taxon>
        <taxon>Actinomycetota</taxon>
        <taxon>Actinomycetes</taxon>
        <taxon>Micrococcales</taxon>
        <taxon>Microbacteriaceae</taxon>
        <taxon>Subtercola</taxon>
    </lineage>
</organism>
<dbReference type="CDD" id="cd01392">
    <property type="entry name" value="HTH_LacI"/>
    <property type="match status" value="1"/>
</dbReference>
<dbReference type="InterPro" id="IPR010982">
    <property type="entry name" value="Lambda_DNA-bd_dom_sf"/>
</dbReference>
<dbReference type="SUPFAM" id="SSF47413">
    <property type="entry name" value="lambda repressor-like DNA-binding domains"/>
    <property type="match status" value="1"/>
</dbReference>
<dbReference type="OrthoDB" id="4268837at2"/>
<dbReference type="InterPro" id="IPR046335">
    <property type="entry name" value="LacI/GalR-like_sensor"/>
</dbReference>
<name>A0A3E0VZM4_9MICO</name>
<evidence type="ECO:0000259" key="4">
    <source>
        <dbReference type="PROSITE" id="PS50932"/>
    </source>
</evidence>
<gene>
    <name evidence="5" type="ORF">B7R21_06610</name>
</gene>
<dbReference type="GO" id="GO:0000976">
    <property type="term" value="F:transcription cis-regulatory region binding"/>
    <property type="evidence" value="ECO:0007669"/>
    <property type="project" value="TreeGrafter"/>
</dbReference>
<sequence length="340" mass="36146">MARDRSLPRRATIHDVAAVSGISRGTVSRVLNGEPYVSDRAREAVEAAIREVGYVRNTAARSLVTQRSRAIALIVHEPHALVLEDPNIGNILIGTNAVLSDADYQMVTLILDSARDSDRVAEYLRGGFVDGAIILSARVGDPIALAVAELGIPAAFVGHPPNAPDIPFIGIDNLGAARQITTRLLETGRSRVGMIAAALDRDSGQDRLTGFREALGERFDPSLVVDYPLYAYDTGAVGMRELLRREPLIDGVFAASDAVAAGAMDVLRDAGRTVPGDVGIVGFDDSSWAIRCTPALSTVRQPADELGRRAAQQVLTQLQGGPRPAGGTLLQTEVVWRASA</sequence>
<reference evidence="5 6" key="1">
    <citation type="submission" date="2017-04" db="EMBL/GenBank/DDBJ databases">
        <title>Comparative genome analysis of Subtercola boreus.</title>
        <authorList>
            <person name="Cho Y.-J."/>
            <person name="Cho A."/>
            <person name="Kim O.-S."/>
            <person name="Lee J.-I."/>
        </authorList>
    </citation>
    <scope>NUCLEOTIDE SEQUENCE [LARGE SCALE GENOMIC DNA]</scope>
    <source>
        <strain evidence="5 6">P27444</strain>
    </source>
</reference>
<dbReference type="SUPFAM" id="SSF53822">
    <property type="entry name" value="Periplasmic binding protein-like I"/>
    <property type="match status" value="1"/>
</dbReference>
<dbReference type="PANTHER" id="PTHR30146:SF109">
    <property type="entry name" value="HTH-TYPE TRANSCRIPTIONAL REGULATOR GALS"/>
    <property type="match status" value="1"/>
</dbReference>
<dbReference type="PROSITE" id="PS50932">
    <property type="entry name" value="HTH_LACI_2"/>
    <property type="match status" value="1"/>
</dbReference>
<evidence type="ECO:0000256" key="1">
    <source>
        <dbReference type="ARBA" id="ARBA00023015"/>
    </source>
</evidence>
<dbReference type="Pfam" id="PF13377">
    <property type="entry name" value="Peripla_BP_3"/>
    <property type="match status" value="1"/>
</dbReference>
<keyword evidence="3" id="KW-0804">Transcription</keyword>
<dbReference type="Gene3D" id="3.40.50.2300">
    <property type="match status" value="2"/>
</dbReference>
<dbReference type="SMART" id="SM00354">
    <property type="entry name" value="HTH_LACI"/>
    <property type="match status" value="1"/>
</dbReference>
<dbReference type="Pfam" id="PF00356">
    <property type="entry name" value="LacI"/>
    <property type="match status" value="1"/>
</dbReference>
<dbReference type="InterPro" id="IPR028082">
    <property type="entry name" value="Peripla_BP_I"/>
</dbReference>
<dbReference type="GO" id="GO:0003700">
    <property type="term" value="F:DNA-binding transcription factor activity"/>
    <property type="evidence" value="ECO:0007669"/>
    <property type="project" value="TreeGrafter"/>
</dbReference>
<dbReference type="InterPro" id="IPR000843">
    <property type="entry name" value="HTH_LacI"/>
</dbReference>
<protein>
    <submittedName>
        <fullName evidence="5">LacI family transcriptional regulator</fullName>
    </submittedName>
</protein>
<dbReference type="RefSeq" id="WP_116282454.1">
    <property type="nucleotide sequence ID" value="NZ_NBXA01000014.1"/>
</dbReference>
<evidence type="ECO:0000313" key="6">
    <source>
        <dbReference type="Proteomes" id="UP000256709"/>
    </source>
</evidence>
<accession>A0A3E0VZM4</accession>
<dbReference type="Proteomes" id="UP000256709">
    <property type="component" value="Unassembled WGS sequence"/>
</dbReference>
<feature type="domain" description="HTH lacI-type" evidence="4">
    <location>
        <begin position="11"/>
        <end position="65"/>
    </location>
</feature>
<keyword evidence="2" id="KW-0238">DNA-binding</keyword>
<evidence type="ECO:0000256" key="2">
    <source>
        <dbReference type="ARBA" id="ARBA00023125"/>
    </source>
</evidence>
<evidence type="ECO:0000313" key="5">
    <source>
        <dbReference type="EMBL" id="RFA14257.1"/>
    </source>
</evidence>
<proteinExistence type="predicted"/>
<dbReference type="AlphaFoldDB" id="A0A3E0VZM4"/>
<dbReference type="PANTHER" id="PTHR30146">
    <property type="entry name" value="LACI-RELATED TRANSCRIPTIONAL REPRESSOR"/>
    <property type="match status" value="1"/>
</dbReference>
<evidence type="ECO:0000256" key="3">
    <source>
        <dbReference type="ARBA" id="ARBA00023163"/>
    </source>
</evidence>
<keyword evidence="1" id="KW-0805">Transcription regulation</keyword>